<keyword evidence="1" id="KW-0812">Transmembrane</keyword>
<comment type="caution">
    <text evidence="2">The sequence shown here is derived from an EMBL/GenBank/DDBJ whole genome shotgun (WGS) entry which is preliminary data.</text>
</comment>
<reference evidence="2 3" key="1">
    <citation type="submission" date="2016-04" db="EMBL/GenBank/DDBJ databases">
        <authorList>
            <person name="Evans L.H."/>
            <person name="Alamgir A."/>
            <person name="Owens N."/>
            <person name="Weber N.D."/>
            <person name="Virtaneva K."/>
            <person name="Barbian K."/>
            <person name="Babar A."/>
            <person name="Rosenke K."/>
        </authorList>
    </citation>
    <scope>NUCLEOTIDE SEQUENCE [LARGE SCALE GENOMIC DNA]</scope>
    <source>
        <strain evidence="2 3">LMa1</strain>
    </source>
</reference>
<keyword evidence="3" id="KW-1185">Reference proteome</keyword>
<dbReference type="AlphaFoldDB" id="A0A1B7LED6"/>
<organism evidence="2 3">
    <name type="scientific">Desulfotomaculum copahuensis</name>
    <dbReference type="NCBI Taxonomy" id="1838280"/>
    <lineage>
        <taxon>Bacteria</taxon>
        <taxon>Bacillati</taxon>
        <taxon>Bacillota</taxon>
        <taxon>Clostridia</taxon>
        <taxon>Eubacteriales</taxon>
        <taxon>Desulfotomaculaceae</taxon>
        <taxon>Desulfotomaculum</taxon>
    </lineage>
</organism>
<gene>
    <name evidence="2" type="ORF">A6M21_11330</name>
</gene>
<dbReference type="Proteomes" id="UP000078532">
    <property type="component" value="Unassembled WGS sequence"/>
</dbReference>
<proteinExistence type="predicted"/>
<sequence>MGFWRGIVAGGLLGALLGMLLTPQKQQRQRRFWEIHDSGRPDSRTRRIIKGVTKSVGDMIGNR</sequence>
<dbReference type="EMBL" id="LYVF01000164">
    <property type="protein sequence ID" value="OAT81468.1"/>
    <property type="molecule type" value="Genomic_DNA"/>
</dbReference>
<evidence type="ECO:0008006" key="4">
    <source>
        <dbReference type="Google" id="ProtNLM"/>
    </source>
</evidence>
<evidence type="ECO:0000256" key="1">
    <source>
        <dbReference type="SAM" id="Phobius"/>
    </source>
</evidence>
<protein>
    <recommendedName>
        <fullName evidence="4">YtxH domain-containing protein</fullName>
    </recommendedName>
</protein>
<evidence type="ECO:0000313" key="2">
    <source>
        <dbReference type="EMBL" id="OAT81468.1"/>
    </source>
</evidence>
<keyword evidence="1" id="KW-1133">Transmembrane helix</keyword>
<accession>A0A1B7LED6</accession>
<evidence type="ECO:0000313" key="3">
    <source>
        <dbReference type="Proteomes" id="UP000078532"/>
    </source>
</evidence>
<keyword evidence="1" id="KW-0472">Membrane</keyword>
<feature type="transmembrane region" description="Helical" evidence="1">
    <location>
        <begin position="6"/>
        <end position="22"/>
    </location>
</feature>
<name>A0A1B7LED6_9FIRM</name>